<accession>A0A832THN8</accession>
<evidence type="ECO:0000313" key="2">
    <source>
        <dbReference type="EMBL" id="HII70318.1"/>
    </source>
</evidence>
<comment type="caution">
    <text evidence="2">The sequence shown here is derived from an EMBL/GenBank/DDBJ whole genome shotgun (WGS) entry which is preliminary data.</text>
</comment>
<feature type="domain" description="Cysteine-rich small" evidence="1">
    <location>
        <begin position="19"/>
        <end position="84"/>
    </location>
</feature>
<dbReference type="InterPro" id="IPR007212">
    <property type="entry name" value="Zf-like"/>
</dbReference>
<dbReference type="EMBL" id="DUJS01000004">
    <property type="protein sequence ID" value="HII70318.1"/>
    <property type="molecule type" value="Genomic_DNA"/>
</dbReference>
<name>A0A832THN8_9EURY</name>
<dbReference type="AlphaFoldDB" id="A0A832THN8"/>
<dbReference type="RefSeq" id="WP_011018892.1">
    <property type="nucleotide sequence ID" value="NZ_DUJS01000004.1"/>
</dbReference>
<dbReference type="GeneID" id="95969912"/>
<dbReference type="Pfam" id="PF04071">
    <property type="entry name" value="zf-like"/>
    <property type="match status" value="1"/>
</dbReference>
<evidence type="ECO:0000259" key="1">
    <source>
        <dbReference type="Pfam" id="PF04071"/>
    </source>
</evidence>
<evidence type="ECO:0000313" key="3">
    <source>
        <dbReference type="Proteomes" id="UP000619545"/>
    </source>
</evidence>
<gene>
    <name evidence="2" type="ORF">HA336_03695</name>
</gene>
<reference evidence="2" key="1">
    <citation type="journal article" date="2020" name="bioRxiv">
        <title>A rank-normalized archaeal taxonomy based on genome phylogeny resolves widespread incomplete and uneven classifications.</title>
        <authorList>
            <person name="Rinke C."/>
            <person name="Chuvochina M."/>
            <person name="Mussig A.J."/>
            <person name="Chaumeil P.-A."/>
            <person name="Waite D.W."/>
            <person name="Whitman W.B."/>
            <person name="Parks D.H."/>
            <person name="Hugenholtz P."/>
        </authorList>
    </citation>
    <scope>NUCLEOTIDE SEQUENCE</scope>
    <source>
        <strain evidence="2">UBA8853</strain>
    </source>
</reference>
<proteinExistence type="predicted"/>
<sequence length="128" mass="15075">MARRHFEKLDEKRVREPVGPNKDCEYYPCHFDGQDCTWCFCPLYPCLDEELGEWIKTKNGSEVWSCKDCHLIHRPEPAKVLLRELLSVGNGSVLRGAERLEEDPELKEKVLESVKRADRKHRQHSSRR</sequence>
<dbReference type="OMA" id="LWCYCPF"/>
<dbReference type="Proteomes" id="UP000619545">
    <property type="component" value="Unassembled WGS sequence"/>
</dbReference>
<protein>
    <recommendedName>
        <fullName evidence="1">Cysteine-rich small domain-containing protein</fullName>
    </recommendedName>
</protein>
<organism evidence="2 3">
    <name type="scientific">Methanopyrus kandleri</name>
    <dbReference type="NCBI Taxonomy" id="2320"/>
    <lineage>
        <taxon>Archaea</taxon>
        <taxon>Methanobacteriati</taxon>
        <taxon>Methanobacteriota</taxon>
        <taxon>Methanomada group</taxon>
        <taxon>Methanopyri</taxon>
        <taxon>Methanopyrales</taxon>
        <taxon>Methanopyraceae</taxon>
        <taxon>Methanopyrus</taxon>
    </lineage>
</organism>